<organism evidence="1 2">
    <name type="scientific">Helicobacter pylori (strain G27)</name>
    <dbReference type="NCBI Taxonomy" id="563041"/>
    <lineage>
        <taxon>Bacteria</taxon>
        <taxon>Pseudomonadati</taxon>
        <taxon>Campylobacterota</taxon>
        <taxon>Epsilonproteobacteria</taxon>
        <taxon>Campylobacterales</taxon>
        <taxon>Helicobacteraceae</taxon>
        <taxon>Helicobacter</taxon>
    </lineage>
</organism>
<protein>
    <submittedName>
        <fullName evidence="1">Uncharacterized protein</fullName>
    </submittedName>
</protein>
<keyword evidence="2" id="KW-1185">Reference proteome</keyword>
<dbReference type="AlphaFoldDB" id="B5Z8Z9"/>
<dbReference type="HOGENOM" id="CLU_3118540_0_0_7"/>
<evidence type="ECO:0000313" key="2">
    <source>
        <dbReference type="Proteomes" id="UP000001735"/>
    </source>
</evidence>
<dbReference type="KEGG" id="hpg:HPG27_1300"/>
<reference evidence="1 2" key="1">
    <citation type="journal article" date="2009" name="J. Bacteriol.">
        <title>The complete genome sequence of Helicobacter pylori strain G27.</title>
        <authorList>
            <person name="Baltrus D.A."/>
            <person name="Amieva M.R."/>
            <person name="Covacci A."/>
            <person name="Lowe T.M."/>
            <person name="Merrell D.S."/>
            <person name="Ottemann K.M."/>
            <person name="Stein M."/>
            <person name="Salama N.R."/>
            <person name="Guillemin K."/>
        </authorList>
    </citation>
    <scope>NUCLEOTIDE SEQUENCE [LARGE SCALE GENOMIC DNA]</scope>
    <source>
        <strain evidence="1 2">G27</strain>
    </source>
</reference>
<gene>
    <name evidence="1" type="ordered locus">HPG27_1300</name>
</gene>
<dbReference type="Proteomes" id="UP000001735">
    <property type="component" value="Chromosome"/>
</dbReference>
<sequence>MIIKPLTRFLIVLSLEHLKQNYLKILLKTLNAIWGFLDPLSLKQNYYKIY</sequence>
<proteinExistence type="predicted"/>
<accession>B5Z8Z9</accession>
<name>B5Z8Z9_HELPG</name>
<dbReference type="EMBL" id="CP001173">
    <property type="protein sequence ID" value="ACI28048.1"/>
    <property type="molecule type" value="Genomic_DNA"/>
</dbReference>
<evidence type="ECO:0000313" key="1">
    <source>
        <dbReference type="EMBL" id="ACI28048.1"/>
    </source>
</evidence>